<dbReference type="KEGG" id="sfu:Sfum_2339"/>
<name>A0LKR8_SYNFM</name>
<reference evidence="2 3" key="1">
    <citation type="submission" date="2006-10" db="EMBL/GenBank/DDBJ databases">
        <title>Complete sequence of Syntrophobacter fumaroxidans MPOB.</title>
        <authorList>
            <consortium name="US DOE Joint Genome Institute"/>
            <person name="Copeland A."/>
            <person name="Lucas S."/>
            <person name="Lapidus A."/>
            <person name="Barry K."/>
            <person name="Detter J.C."/>
            <person name="Glavina del Rio T."/>
            <person name="Hammon N."/>
            <person name="Israni S."/>
            <person name="Pitluck S."/>
            <person name="Goltsman E.G."/>
            <person name="Martinez M."/>
            <person name="Schmutz J."/>
            <person name="Larimer F."/>
            <person name="Land M."/>
            <person name="Hauser L."/>
            <person name="Kyrpides N."/>
            <person name="Kim E."/>
            <person name="Boone D.R."/>
            <person name="Brockman F."/>
            <person name="Culley D."/>
            <person name="Ferry J."/>
            <person name="Gunsalus R."/>
            <person name="McInerney M.J."/>
            <person name="Morrison M."/>
            <person name="Plugge C."/>
            <person name="Rohlin L."/>
            <person name="Scholten J."/>
            <person name="Sieber J."/>
            <person name="Stams A.J.M."/>
            <person name="Worm P."/>
            <person name="Henstra A.M."/>
            <person name="Richardson P."/>
        </authorList>
    </citation>
    <scope>NUCLEOTIDE SEQUENCE [LARGE SCALE GENOMIC DNA]</scope>
    <source>
        <strain evidence="3">DSM 10017 / MPOB</strain>
    </source>
</reference>
<proteinExistence type="predicted"/>
<dbReference type="RefSeq" id="WP_011699189.1">
    <property type="nucleotide sequence ID" value="NC_008554.1"/>
</dbReference>
<dbReference type="EMBL" id="CP000478">
    <property type="protein sequence ID" value="ABK18020.1"/>
    <property type="molecule type" value="Genomic_DNA"/>
</dbReference>
<sequence precursor="true">MNRTFKATIGILVFLLLGGCAHTSRTASFPANMYHKILVLLNIDNQASEDGELAVGVCLLDPAANIPHQSSPAAIDPAKAPVVQITEATHDFGVISGDGDLVHRFKIRNVGNDMLKIKNVSPG</sequence>
<protein>
    <recommendedName>
        <fullName evidence="4">Lipoprotein</fullName>
    </recommendedName>
</protein>
<feature type="chain" id="PRO_5002627306" description="Lipoprotein" evidence="1">
    <location>
        <begin position="24"/>
        <end position="123"/>
    </location>
</feature>
<dbReference type="AlphaFoldDB" id="A0LKR8"/>
<accession>A0LKR8</accession>
<feature type="signal peptide" evidence="1">
    <location>
        <begin position="1"/>
        <end position="23"/>
    </location>
</feature>
<dbReference type="Proteomes" id="UP000001784">
    <property type="component" value="Chromosome"/>
</dbReference>
<organism evidence="2 3">
    <name type="scientific">Syntrophobacter fumaroxidans (strain DSM 10017 / MPOB)</name>
    <dbReference type="NCBI Taxonomy" id="335543"/>
    <lineage>
        <taxon>Bacteria</taxon>
        <taxon>Pseudomonadati</taxon>
        <taxon>Thermodesulfobacteriota</taxon>
        <taxon>Syntrophobacteria</taxon>
        <taxon>Syntrophobacterales</taxon>
        <taxon>Syntrophobacteraceae</taxon>
        <taxon>Syntrophobacter</taxon>
    </lineage>
</organism>
<dbReference type="HOGENOM" id="CLU_2014137_0_0_7"/>
<evidence type="ECO:0000313" key="3">
    <source>
        <dbReference type="Proteomes" id="UP000001784"/>
    </source>
</evidence>
<evidence type="ECO:0000313" key="2">
    <source>
        <dbReference type="EMBL" id="ABK18020.1"/>
    </source>
</evidence>
<evidence type="ECO:0000256" key="1">
    <source>
        <dbReference type="SAM" id="SignalP"/>
    </source>
</evidence>
<dbReference type="OrthoDB" id="5506770at2"/>
<evidence type="ECO:0008006" key="4">
    <source>
        <dbReference type="Google" id="ProtNLM"/>
    </source>
</evidence>
<keyword evidence="1" id="KW-0732">Signal</keyword>
<dbReference type="PROSITE" id="PS51257">
    <property type="entry name" value="PROKAR_LIPOPROTEIN"/>
    <property type="match status" value="1"/>
</dbReference>
<gene>
    <name evidence="2" type="ordered locus">Sfum_2339</name>
</gene>
<keyword evidence="3" id="KW-1185">Reference proteome</keyword>
<dbReference type="InParanoid" id="A0LKR8"/>